<organism evidence="3">
    <name type="scientific">Prunus dulcis</name>
    <name type="common">Almond</name>
    <name type="synonym">Amygdalus dulcis</name>
    <dbReference type="NCBI Taxonomy" id="3755"/>
    <lineage>
        <taxon>Eukaryota</taxon>
        <taxon>Viridiplantae</taxon>
        <taxon>Streptophyta</taxon>
        <taxon>Embryophyta</taxon>
        <taxon>Tracheophyta</taxon>
        <taxon>Spermatophyta</taxon>
        <taxon>Magnoliopsida</taxon>
        <taxon>eudicotyledons</taxon>
        <taxon>Gunneridae</taxon>
        <taxon>Pentapetalae</taxon>
        <taxon>rosids</taxon>
        <taxon>fabids</taxon>
        <taxon>Rosales</taxon>
        <taxon>Rosaceae</taxon>
        <taxon>Amygdaloideae</taxon>
        <taxon>Amygdaleae</taxon>
        <taxon>Prunus</taxon>
    </lineage>
</organism>
<name>A0A4Y1QWK4_PRUDU</name>
<dbReference type="AlphaFoldDB" id="A0A4Y1QWK4"/>
<evidence type="ECO:0000313" key="3">
    <source>
        <dbReference type="EMBL" id="BBG96232.1"/>
    </source>
</evidence>
<proteinExistence type="predicted"/>
<feature type="transmembrane region" description="Helical" evidence="2">
    <location>
        <begin position="115"/>
        <end position="138"/>
    </location>
</feature>
<keyword evidence="2" id="KW-1133">Transmembrane helix</keyword>
<evidence type="ECO:0000256" key="1">
    <source>
        <dbReference type="SAM" id="MobiDB-lite"/>
    </source>
</evidence>
<feature type="region of interest" description="Disordered" evidence="1">
    <location>
        <begin position="1"/>
        <end position="27"/>
    </location>
</feature>
<gene>
    <name evidence="3" type="ORF">Prudu_004981</name>
</gene>
<protein>
    <submittedName>
        <fullName evidence="3">Uncharacterized protein</fullName>
    </submittedName>
</protein>
<reference evidence="3" key="1">
    <citation type="journal article" date="2019" name="Science">
        <title>Mutation of a bHLH transcription factor allowed almond domestication.</title>
        <authorList>
            <person name="Sanchez-Perez R."/>
            <person name="Pavan S."/>
            <person name="Mazzeo R."/>
            <person name="Moldovan C."/>
            <person name="Aiese Cigliano R."/>
            <person name="Del Cueto J."/>
            <person name="Ricciardi F."/>
            <person name="Lotti C."/>
            <person name="Ricciardi L."/>
            <person name="Dicenta F."/>
            <person name="Lopez-Marques R.L."/>
            <person name="Lindberg Moller B."/>
        </authorList>
    </citation>
    <scope>NUCLEOTIDE SEQUENCE</scope>
</reference>
<dbReference type="EMBL" id="AP019297">
    <property type="protein sequence ID" value="BBG96232.1"/>
    <property type="molecule type" value="Genomic_DNA"/>
</dbReference>
<accession>A0A4Y1QWK4</accession>
<dbReference type="PANTHER" id="PTHR31210:SF11">
    <property type="entry name" value="KETOGLUTARATE REDUCTASE TRANS-SPLICING-LIKE PROTEIN, PUTATIVE (DUF707)-RELATED"/>
    <property type="match status" value="1"/>
</dbReference>
<sequence length="547" mass="61123">MPLHPNYPKKKKLKRRHPGKKEEKGRRTLVSKIWRVANSVNERVGRGGRTSPPLSKHSSVSLAACVPGSNVWLLLPESDTVSAPAEALAGWHPLHACPLVGPSASAPSDPKNRSFYCSLFIVASLICGAYFIGGASIAKEYKERLTRLKVIYTRQNTKFDTCKNRCQPLGSEALPEGIVAKTSDLEAAFMGLENSKPSMSLLAIAVGIKQKEIVDRIVKKFLSSDFVVMLFHYDGAVDKWRDLNWSDRAIHVWFAKRFLHPDIVSEYEYIFLWDEDLGVENFDPKRYLSIVREEGLEISQPALDPDKSDVYHPITARVKKLKVHRRFYKFKGSGRCDNHSSAPPCAGWVEMMAPVFSRAAWQCVWYMIQKGQSRSLAIKYINDLIHAWGLDVQLGYCAQGDRTKNVGVVDSEYIVHLGLPTLGVSDGNKAIYNSNVEDSSGFLLFESDTSIAYATSLVTNAPAPPQKGDPEALAPSASDKVNDRAKDIHHAKCMVGGPSYTQTTEIRLTSLCIQLPRETIYRKRHIEFSGDADTFQTADDNYLTWKL</sequence>
<dbReference type="PANTHER" id="PTHR31210">
    <property type="entry name" value="OS06G0731900 PROTEIN"/>
    <property type="match status" value="1"/>
</dbReference>
<keyword evidence="2" id="KW-0472">Membrane</keyword>
<dbReference type="Pfam" id="PF05212">
    <property type="entry name" value="DUF707"/>
    <property type="match status" value="1"/>
</dbReference>
<dbReference type="InterPro" id="IPR007877">
    <property type="entry name" value="DUF707"/>
</dbReference>
<keyword evidence="2" id="KW-0812">Transmembrane</keyword>
<evidence type="ECO:0000256" key="2">
    <source>
        <dbReference type="SAM" id="Phobius"/>
    </source>
</evidence>
<feature type="compositionally biased region" description="Basic residues" evidence="1">
    <location>
        <begin position="7"/>
        <end position="19"/>
    </location>
</feature>